<evidence type="ECO:0000313" key="2">
    <source>
        <dbReference type="EMBL" id="MBM9466369.1"/>
    </source>
</evidence>
<feature type="compositionally biased region" description="Polar residues" evidence="1">
    <location>
        <begin position="29"/>
        <end position="43"/>
    </location>
</feature>
<comment type="caution">
    <text evidence="2">The sequence shown here is derived from an EMBL/GenBank/DDBJ whole genome shotgun (WGS) entry which is preliminary data.</text>
</comment>
<dbReference type="InterPro" id="IPR052740">
    <property type="entry name" value="CE4"/>
</dbReference>
<feature type="compositionally biased region" description="Low complexity" evidence="1">
    <location>
        <begin position="46"/>
        <end position="75"/>
    </location>
</feature>
<dbReference type="GO" id="GO:0005975">
    <property type="term" value="P:carbohydrate metabolic process"/>
    <property type="evidence" value="ECO:0007669"/>
    <property type="project" value="InterPro"/>
</dbReference>
<proteinExistence type="predicted"/>
<evidence type="ECO:0000256" key="1">
    <source>
        <dbReference type="SAM" id="MobiDB-lite"/>
    </source>
</evidence>
<dbReference type="InterPro" id="IPR011330">
    <property type="entry name" value="Glyco_hydro/deAcase_b/a-brl"/>
</dbReference>
<gene>
    <name evidence="2" type="ORF">JL106_03635</name>
</gene>
<dbReference type="RefSeq" id="WP_205259314.1">
    <property type="nucleotide sequence ID" value="NZ_JAERWK010000005.1"/>
</dbReference>
<keyword evidence="3" id="KW-1185">Reference proteome</keyword>
<dbReference type="SUPFAM" id="SSF88713">
    <property type="entry name" value="Glycoside hydrolase/deacetylase"/>
    <property type="match status" value="1"/>
</dbReference>
<dbReference type="Proteomes" id="UP000663792">
    <property type="component" value="Unassembled WGS sequence"/>
</dbReference>
<accession>A0A938YAT3</accession>
<dbReference type="EMBL" id="JAERWK010000005">
    <property type="protein sequence ID" value="MBM9466369.1"/>
    <property type="molecule type" value="Genomic_DNA"/>
</dbReference>
<sequence>MRSRYLIIGLAVALVAVTTVLIVTARSGDSTASGGDLTVTNTVVVPDGDTSSSDTPSSDTPSSSSDQSSSAAPTTGTDGRPASNVPMTKLAPGEKPPQFIIFSFDGAGSEIKWPIFMDAAKQVNARFTGFLSGIYLIGDSGKNAGVYTGPGHPTGAASIGYGGTEQSIINEVNNLNRAYSEGHEIGTHYNGHFCAGAEPSGDQWSTADWNSELDQFFQFMSDWKTLNNYTDVPDLQVPTTEVKGGRTPCLEGQWDQLVPAWKAHDMTYDSSMPAPYSGIAWPEKKDGIWEFYMPTVYSPGFEGSVMAMDYNFWFKFNQAQNEPETAPELRQIVKGTYDFMYDQAYHGNRAPVLIANHFNVWNGDSFNPPALDFMMEKCTQPDTYCATYQDVIAWMEMQDPAVLEQILNQAPVAASAP</sequence>
<dbReference type="AlphaFoldDB" id="A0A938YAT3"/>
<organism evidence="2 3">
    <name type="scientific">Nakamurella leprariae</name>
    <dbReference type="NCBI Taxonomy" id="2803911"/>
    <lineage>
        <taxon>Bacteria</taxon>
        <taxon>Bacillati</taxon>
        <taxon>Actinomycetota</taxon>
        <taxon>Actinomycetes</taxon>
        <taxon>Nakamurellales</taxon>
        <taxon>Nakamurellaceae</taxon>
        <taxon>Nakamurella</taxon>
    </lineage>
</organism>
<dbReference type="Gene3D" id="3.20.20.370">
    <property type="entry name" value="Glycoside hydrolase/deacetylase"/>
    <property type="match status" value="1"/>
</dbReference>
<evidence type="ECO:0000313" key="3">
    <source>
        <dbReference type="Proteomes" id="UP000663792"/>
    </source>
</evidence>
<dbReference type="PANTHER" id="PTHR45985">
    <property type="match status" value="1"/>
</dbReference>
<reference evidence="2" key="1">
    <citation type="submission" date="2021-01" db="EMBL/GenBank/DDBJ databases">
        <title>YIM 132084 draft genome.</title>
        <authorList>
            <person name="An D."/>
        </authorList>
    </citation>
    <scope>NUCLEOTIDE SEQUENCE</scope>
    <source>
        <strain evidence="2">YIM 132084</strain>
    </source>
</reference>
<name>A0A938YAT3_9ACTN</name>
<feature type="region of interest" description="Disordered" evidence="1">
    <location>
        <begin position="29"/>
        <end position="92"/>
    </location>
</feature>
<dbReference type="PANTHER" id="PTHR45985:SF3">
    <property type="entry name" value="CHITIN DEACETYLASE-LIKE 4"/>
    <property type="match status" value="1"/>
</dbReference>
<protein>
    <submittedName>
        <fullName evidence="2">Polysaccharide deacetylase</fullName>
    </submittedName>
</protein>